<sequence length="222" mass="26253">MEINKYKDFLSYRTDDEKSELQTLVLNSLEKNDGRVLAVTKFIVITLFIYFLFKFNLVDELQLFGLSIRSSELLFSVMPSILSISYFLYINIQFRKQELKHLLDTQLKNKYKISTKKPLDLHWITRLLTPLEFNQTIYSFKGKFSFINIPMHLVFLGIYLIPFWILWDGISLLLKFDSKTLYDYFLIATPTVVSSYTLLFFVYIIWIGIKDQVDGMDNINTP</sequence>
<feature type="transmembrane region" description="Helical" evidence="1">
    <location>
        <begin position="36"/>
        <end position="53"/>
    </location>
</feature>
<gene>
    <name evidence="2" type="ORF">ACFOET_11585</name>
</gene>
<dbReference type="RefSeq" id="WP_379022733.1">
    <property type="nucleotide sequence ID" value="NZ_JBHRTA010000036.1"/>
</dbReference>
<feature type="transmembrane region" description="Helical" evidence="1">
    <location>
        <begin position="73"/>
        <end position="92"/>
    </location>
</feature>
<keyword evidence="3" id="KW-1185">Reference proteome</keyword>
<organism evidence="2 3">
    <name type="scientific">Parapedobacter deserti</name>
    <dbReference type="NCBI Taxonomy" id="1912957"/>
    <lineage>
        <taxon>Bacteria</taxon>
        <taxon>Pseudomonadati</taxon>
        <taxon>Bacteroidota</taxon>
        <taxon>Sphingobacteriia</taxon>
        <taxon>Sphingobacteriales</taxon>
        <taxon>Sphingobacteriaceae</taxon>
        <taxon>Parapedobacter</taxon>
    </lineage>
</organism>
<proteinExistence type="predicted"/>
<evidence type="ECO:0000256" key="1">
    <source>
        <dbReference type="SAM" id="Phobius"/>
    </source>
</evidence>
<keyword evidence="1" id="KW-0812">Transmembrane</keyword>
<comment type="caution">
    <text evidence="2">The sequence shown here is derived from an EMBL/GenBank/DDBJ whole genome shotgun (WGS) entry which is preliminary data.</text>
</comment>
<feature type="transmembrane region" description="Helical" evidence="1">
    <location>
        <begin position="187"/>
        <end position="209"/>
    </location>
</feature>
<accession>A0ABV7JN60</accession>
<evidence type="ECO:0000313" key="3">
    <source>
        <dbReference type="Proteomes" id="UP001595526"/>
    </source>
</evidence>
<dbReference type="EMBL" id="JBHRTA010000036">
    <property type="protein sequence ID" value="MFC3198254.1"/>
    <property type="molecule type" value="Genomic_DNA"/>
</dbReference>
<reference evidence="3" key="1">
    <citation type="journal article" date="2019" name="Int. J. Syst. Evol. Microbiol.">
        <title>The Global Catalogue of Microorganisms (GCM) 10K type strain sequencing project: providing services to taxonomists for standard genome sequencing and annotation.</title>
        <authorList>
            <consortium name="The Broad Institute Genomics Platform"/>
            <consortium name="The Broad Institute Genome Sequencing Center for Infectious Disease"/>
            <person name="Wu L."/>
            <person name="Ma J."/>
        </authorList>
    </citation>
    <scope>NUCLEOTIDE SEQUENCE [LARGE SCALE GENOMIC DNA]</scope>
    <source>
        <strain evidence="3">KCTC 52416</strain>
    </source>
</reference>
<evidence type="ECO:0000313" key="2">
    <source>
        <dbReference type="EMBL" id="MFC3198254.1"/>
    </source>
</evidence>
<protein>
    <submittedName>
        <fullName evidence="2">Uncharacterized protein</fullName>
    </submittedName>
</protein>
<keyword evidence="1" id="KW-1133">Transmembrane helix</keyword>
<dbReference type="Proteomes" id="UP001595526">
    <property type="component" value="Unassembled WGS sequence"/>
</dbReference>
<keyword evidence="1" id="KW-0472">Membrane</keyword>
<name>A0ABV7JN60_9SPHI</name>
<feature type="transmembrane region" description="Helical" evidence="1">
    <location>
        <begin position="146"/>
        <end position="167"/>
    </location>
</feature>